<accession>A0A9W4WW84</accession>
<keyword evidence="3" id="KW-1185">Reference proteome</keyword>
<proteinExistence type="predicted"/>
<evidence type="ECO:0000256" key="1">
    <source>
        <dbReference type="SAM" id="MobiDB-lite"/>
    </source>
</evidence>
<organism evidence="2 3">
    <name type="scientific">Funneliformis geosporum</name>
    <dbReference type="NCBI Taxonomy" id="1117311"/>
    <lineage>
        <taxon>Eukaryota</taxon>
        <taxon>Fungi</taxon>
        <taxon>Fungi incertae sedis</taxon>
        <taxon>Mucoromycota</taxon>
        <taxon>Glomeromycotina</taxon>
        <taxon>Glomeromycetes</taxon>
        <taxon>Glomerales</taxon>
        <taxon>Glomeraceae</taxon>
        <taxon>Funneliformis</taxon>
    </lineage>
</organism>
<sequence length="66" mass="7856">YHEFSSSIIYKKHTFNKIDNDPHLINNSKDYNDSNNEITDDNESNESNNNLDEYSDDEYNEFSLNM</sequence>
<dbReference type="AlphaFoldDB" id="A0A9W4WW84"/>
<feature type="region of interest" description="Disordered" evidence="1">
    <location>
        <begin position="19"/>
        <end position="66"/>
    </location>
</feature>
<protein>
    <submittedName>
        <fullName evidence="2">6244_t:CDS:1</fullName>
    </submittedName>
</protein>
<evidence type="ECO:0000313" key="2">
    <source>
        <dbReference type="EMBL" id="CAI2191328.1"/>
    </source>
</evidence>
<reference evidence="2" key="1">
    <citation type="submission" date="2022-08" db="EMBL/GenBank/DDBJ databases">
        <authorList>
            <person name="Kallberg Y."/>
            <person name="Tangrot J."/>
            <person name="Rosling A."/>
        </authorList>
    </citation>
    <scope>NUCLEOTIDE SEQUENCE</scope>
    <source>
        <strain evidence="2">Wild A</strain>
    </source>
</reference>
<evidence type="ECO:0000313" key="3">
    <source>
        <dbReference type="Proteomes" id="UP001153678"/>
    </source>
</evidence>
<dbReference type="Proteomes" id="UP001153678">
    <property type="component" value="Unassembled WGS sequence"/>
</dbReference>
<dbReference type="EMBL" id="CAMKVN010007313">
    <property type="protein sequence ID" value="CAI2191328.1"/>
    <property type="molecule type" value="Genomic_DNA"/>
</dbReference>
<gene>
    <name evidence="2" type="ORF">FWILDA_LOCUS15018</name>
</gene>
<feature type="non-terminal residue" evidence="2">
    <location>
        <position position="1"/>
    </location>
</feature>
<name>A0A9W4WW84_9GLOM</name>
<comment type="caution">
    <text evidence="2">The sequence shown here is derived from an EMBL/GenBank/DDBJ whole genome shotgun (WGS) entry which is preliminary data.</text>
</comment>